<keyword evidence="4" id="KW-0902">Two-component regulatory system</keyword>
<evidence type="ECO:0000256" key="1">
    <source>
        <dbReference type="ARBA" id="ARBA00004496"/>
    </source>
</evidence>
<dbReference type="PROSITE" id="PS01124">
    <property type="entry name" value="HTH_ARAC_FAMILY_2"/>
    <property type="match status" value="1"/>
</dbReference>
<dbReference type="CDD" id="cd17536">
    <property type="entry name" value="REC_YesN-like"/>
    <property type="match status" value="1"/>
</dbReference>
<dbReference type="RefSeq" id="WP_249865062.1">
    <property type="nucleotide sequence ID" value="NZ_CP027059.1"/>
</dbReference>
<name>A0ABY4RMA2_9BACL</name>
<keyword evidence="7" id="KW-0804">Transcription</keyword>
<feature type="modified residue" description="4-aspartylphosphate" evidence="8">
    <location>
        <position position="55"/>
    </location>
</feature>
<evidence type="ECO:0000256" key="3">
    <source>
        <dbReference type="ARBA" id="ARBA00022553"/>
    </source>
</evidence>
<dbReference type="InterPro" id="IPR020449">
    <property type="entry name" value="Tscrpt_reg_AraC-type_HTH"/>
</dbReference>
<dbReference type="InterPro" id="IPR018060">
    <property type="entry name" value="HTH_AraC"/>
</dbReference>
<dbReference type="PRINTS" id="PR00032">
    <property type="entry name" value="HTHARAC"/>
</dbReference>
<dbReference type="SUPFAM" id="SSF52172">
    <property type="entry name" value="CheY-like"/>
    <property type="match status" value="1"/>
</dbReference>
<protein>
    <submittedName>
        <fullName evidence="11">Response regulatory protein</fullName>
    </submittedName>
</protein>
<proteinExistence type="predicted"/>
<dbReference type="SUPFAM" id="SSF46689">
    <property type="entry name" value="Homeodomain-like"/>
    <property type="match status" value="2"/>
</dbReference>
<evidence type="ECO:0000259" key="9">
    <source>
        <dbReference type="PROSITE" id="PS01124"/>
    </source>
</evidence>
<accession>A0ABY4RMA2</accession>
<dbReference type="SMART" id="SM00448">
    <property type="entry name" value="REC"/>
    <property type="match status" value="1"/>
</dbReference>
<dbReference type="Pfam" id="PF00072">
    <property type="entry name" value="Response_reg"/>
    <property type="match status" value="1"/>
</dbReference>
<dbReference type="Proteomes" id="UP001057134">
    <property type="component" value="Chromosome"/>
</dbReference>
<organism evidence="11 12">
    <name type="scientific">Paenibacillus konkukensis</name>
    <dbReference type="NCBI Taxonomy" id="2020716"/>
    <lineage>
        <taxon>Bacteria</taxon>
        <taxon>Bacillati</taxon>
        <taxon>Bacillota</taxon>
        <taxon>Bacilli</taxon>
        <taxon>Bacillales</taxon>
        <taxon>Paenibacillaceae</taxon>
        <taxon>Paenibacillus</taxon>
    </lineage>
</organism>
<evidence type="ECO:0000256" key="2">
    <source>
        <dbReference type="ARBA" id="ARBA00022490"/>
    </source>
</evidence>
<gene>
    <name evidence="11" type="ORF">SK3146_02151</name>
</gene>
<evidence type="ECO:0000313" key="12">
    <source>
        <dbReference type="Proteomes" id="UP001057134"/>
    </source>
</evidence>
<evidence type="ECO:0000256" key="8">
    <source>
        <dbReference type="PROSITE-ProRule" id="PRU00169"/>
    </source>
</evidence>
<dbReference type="InterPro" id="IPR018062">
    <property type="entry name" value="HTH_AraC-typ_CS"/>
</dbReference>
<dbReference type="PROSITE" id="PS00041">
    <property type="entry name" value="HTH_ARAC_FAMILY_1"/>
    <property type="match status" value="1"/>
</dbReference>
<feature type="domain" description="HTH araC/xylS-type" evidence="9">
    <location>
        <begin position="421"/>
        <end position="519"/>
    </location>
</feature>
<sequence length="537" mass="60153">MWKVIIVDDEVLVRRGLSLTIPWSKYDMQVVGDYSNGAKALEAMAYLQPDVVITDIRMPHMDGLTFLKKIRESYPETVSVILSCHDDFAYAKEAIHLGAVNYLLKTSMDETEVDLALSKVRQSLEKRKSVDALLRQAEQVRSLERQAGLRAAFKSDLPSASAAAISGRSAGDSGCFLLLMAKPVHSAGSGALFAGCRQLEQLYGRESDWYGALDEEGCLLTVLKYSGTPSSLEIQRTGHIWSGRLLQLFDCGREELYVGVSAPFVSLATARQALEEAGRGAEAFFYDEGERSFYTGEAPYAAAEDRGAMSGAMFTADRRQQFLEALRTRSPQKVRAELQQLSALWKPGVSSASVKEMAAAMIDMIRLECGDPQSSPMGAAISELRGMSKRSELVSRIGREIDAWEQRVQASGGFSLRPEIQKAVQYIQRHLQEELKMQDVAEHVELSRSHFSALFKQALDKTFLEYVMEKRMERAMELIREGRKKMYEVAYEVGFSDYKYFTRCFKEHTGATPKEWRERLAYEAMAGSAQETEVRQG</sequence>
<reference evidence="11" key="1">
    <citation type="submission" date="2018-02" db="EMBL/GenBank/DDBJ databases">
        <authorList>
            <person name="Kim S.-K."/>
            <person name="Jung H.-I."/>
            <person name="Lee S.-W."/>
        </authorList>
    </citation>
    <scope>NUCLEOTIDE SEQUENCE</scope>
    <source>
        <strain evidence="11">SK3146</strain>
    </source>
</reference>
<evidence type="ECO:0000259" key="10">
    <source>
        <dbReference type="PROSITE" id="PS50110"/>
    </source>
</evidence>
<dbReference type="Gene3D" id="3.40.50.2300">
    <property type="match status" value="1"/>
</dbReference>
<dbReference type="Gene3D" id="1.10.10.60">
    <property type="entry name" value="Homeodomain-like"/>
    <property type="match status" value="2"/>
</dbReference>
<dbReference type="PROSITE" id="PS50110">
    <property type="entry name" value="RESPONSE_REGULATORY"/>
    <property type="match status" value="1"/>
</dbReference>
<keyword evidence="12" id="KW-1185">Reference proteome</keyword>
<dbReference type="EMBL" id="CP027059">
    <property type="protein sequence ID" value="UQZ82991.1"/>
    <property type="molecule type" value="Genomic_DNA"/>
</dbReference>
<dbReference type="InterPro" id="IPR001789">
    <property type="entry name" value="Sig_transdc_resp-reg_receiver"/>
</dbReference>
<dbReference type="SMART" id="SM00342">
    <property type="entry name" value="HTH_ARAC"/>
    <property type="match status" value="1"/>
</dbReference>
<dbReference type="InterPro" id="IPR009057">
    <property type="entry name" value="Homeodomain-like_sf"/>
</dbReference>
<evidence type="ECO:0000256" key="4">
    <source>
        <dbReference type="ARBA" id="ARBA00023012"/>
    </source>
</evidence>
<dbReference type="Pfam" id="PF12833">
    <property type="entry name" value="HTH_18"/>
    <property type="match status" value="1"/>
</dbReference>
<dbReference type="PANTHER" id="PTHR42713:SF3">
    <property type="entry name" value="TRANSCRIPTIONAL REGULATORY PROTEIN HPTR"/>
    <property type="match status" value="1"/>
</dbReference>
<evidence type="ECO:0000256" key="7">
    <source>
        <dbReference type="ARBA" id="ARBA00023163"/>
    </source>
</evidence>
<dbReference type="InterPro" id="IPR011006">
    <property type="entry name" value="CheY-like_superfamily"/>
</dbReference>
<evidence type="ECO:0000256" key="6">
    <source>
        <dbReference type="ARBA" id="ARBA00023125"/>
    </source>
</evidence>
<comment type="subcellular location">
    <subcellularLocation>
        <location evidence="1">Cytoplasm</location>
    </subcellularLocation>
</comment>
<reference evidence="11" key="2">
    <citation type="journal article" date="2021" name="J Anim Sci Technol">
        <title>Complete genome sequence of Paenibacillus konkukensis sp. nov. SK3146 as a potential probiotic strain.</title>
        <authorList>
            <person name="Jung H.I."/>
            <person name="Park S."/>
            <person name="Niu K.M."/>
            <person name="Lee S.W."/>
            <person name="Kothari D."/>
            <person name="Yi K.J."/>
            <person name="Kim S.K."/>
        </authorList>
    </citation>
    <scope>NUCLEOTIDE SEQUENCE</scope>
    <source>
        <strain evidence="11">SK3146</strain>
    </source>
</reference>
<dbReference type="PANTHER" id="PTHR42713">
    <property type="entry name" value="HISTIDINE KINASE-RELATED"/>
    <property type="match status" value="1"/>
</dbReference>
<keyword evidence="2" id="KW-0963">Cytoplasm</keyword>
<keyword evidence="6" id="KW-0238">DNA-binding</keyword>
<evidence type="ECO:0000256" key="5">
    <source>
        <dbReference type="ARBA" id="ARBA00023015"/>
    </source>
</evidence>
<keyword evidence="3 8" id="KW-0597">Phosphoprotein</keyword>
<dbReference type="InterPro" id="IPR051552">
    <property type="entry name" value="HptR"/>
</dbReference>
<keyword evidence="5" id="KW-0805">Transcription regulation</keyword>
<feature type="domain" description="Response regulatory" evidence="10">
    <location>
        <begin position="3"/>
        <end position="120"/>
    </location>
</feature>
<evidence type="ECO:0000313" key="11">
    <source>
        <dbReference type="EMBL" id="UQZ82991.1"/>
    </source>
</evidence>